<dbReference type="InterPro" id="IPR005026">
    <property type="entry name" value="SAPAP"/>
</dbReference>
<feature type="compositionally biased region" description="Polar residues" evidence="2">
    <location>
        <begin position="726"/>
        <end position="741"/>
    </location>
</feature>
<keyword evidence="4" id="KW-1185">Reference proteome</keyword>
<dbReference type="GO" id="GO:0007059">
    <property type="term" value="P:chromosome segregation"/>
    <property type="evidence" value="ECO:0007669"/>
    <property type="project" value="TreeGrafter"/>
</dbReference>
<dbReference type="GO" id="GO:0051642">
    <property type="term" value="P:centrosome localization"/>
    <property type="evidence" value="ECO:0007669"/>
    <property type="project" value="TreeGrafter"/>
</dbReference>
<feature type="region of interest" description="Disordered" evidence="2">
    <location>
        <begin position="603"/>
        <end position="772"/>
    </location>
</feature>
<gene>
    <name evidence="3" type="ORF">AAFF_G00296220</name>
</gene>
<feature type="region of interest" description="Disordered" evidence="2">
    <location>
        <begin position="849"/>
        <end position="873"/>
    </location>
</feature>
<feature type="region of interest" description="Disordered" evidence="2">
    <location>
        <begin position="505"/>
        <end position="580"/>
    </location>
</feature>
<evidence type="ECO:0000256" key="1">
    <source>
        <dbReference type="ARBA" id="ARBA00008839"/>
    </source>
</evidence>
<dbReference type="EMBL" id="JAINUG010000042">
    <property type="protein sequence ID" value="KAJ8406706.1"/>
    <property type="molecule type" value="Genomic_DNA"/>
</dbReference>
<feature type="region of interest" description="Disordered" evidence="2">
    <location>
        <begin position="93"/>
        <end position="147"/>
    </location>
</feature>
<dbReference type="GO" id="GO:0007052">
    <property type="term" value="P:mitotic spindle organization"/>
    <property type="evidence" value="ECO:0007669"/>
    <property type="project" value="TreeGrafter"/>
</dbReference>
<dbReference type="GO" id="GO:0051382">
    <property type="term" value="P:kinetochore assembly"/>
    <property type="evidence" value="ECO:0007669"/>
    <property type="project" value="TreeGrafter"/>
</dbReference>
<proteinExistence type="inferred from homology"/>
<feature type="compositionally biased region" description="Acidic residues" evidence="2">
    <location>
        <begin position="326"/>
        <end position="338"/>
    </location>
</feature>
<evidence type="ECO:0000313" key="4">
    <source>
        <dbReference type="Proteomes" id="UP001221898"/>
    </source>
</evidence>
<feature type="region of interest" description="Disordered" evidence="2">
    <location>
        <begin position="174"/>
        <end position="205"/>
    </location>
</feature>
<evidence type="ECO:0000313" key="3">
    <source>
        <dbReference type="EMBL" id="KAJ8406706.1"/>
    </source>
</evidence>
<feature type="compositionally biased region" description="Low complexity" evidence="2">
    <location>
        <begin position="697"/>
        <end position="711"/>
    </location>
</feature>
<dbReference type="GO" id="GO:0008017">
    <property type="term" value="F:microtubule binding"/>
    <property type="evidence" value="ECO:0007669"/>
    <property type="project" value="TreeGrafter"/>
</dbReference>
<accession>A0AAD7WRG5</accession>
<protein>
    <recommendedName>
        <fullName evidence="5">Disks large-associated protein 5</fullName>
    </recommendedName>
</protein>
<dbReference type="GO" id="GO:0005634">
    <property type="term" value="C:nucleus"/>
    <property type="evidence" value="ECO:0007669"/>
    <property type="project" value="TreeGrafter"/>
</dbReference>
<evidence type="ECO:0008006" key="5">
    <source>
        <dbReference type="Google" id="ProtNLM"/>
    </source>
</evidence>
<dbReference type="GO" id="GO:0007346">
    <property type="term" value="P:regulation of mitotic cell cycle"/>
    <property type="evidence" value="ECO:0007669"/>
    <property type="project" value="TreeGrafter"/>
</dbReference>
<feature type="region of interest" description="Disordered" evidence="2">
    <location>
        <begin position="222"/>
        <end position="277"/>
    </location>
</feature>
<dbReference type="PANTHER" id="PTHR12353">
    <property type="entry name" value="DISKS LARGE-ASSOCIATED PROTEIN DAP SAP90/PSD-95-ASSOCIATED PROTEIN"/>
    <property type="match status" value="1"/>
</dbReference>
<dbReference type="GO" id="GO:0023052">
    <property type="term" value="P:signaling"/>
    <property type="evidence" value="ECO:0007669"/>
    <property type="project" value="InterPro"/>
</dbReference>
<feature type="compositionally biased region" description="Polar residues" evidence="2">
    <location>
        <begin position="241"/>
        <end position="254"/>
    </location>
</feature>
<feature type="compositionally biased region" description="Low complexity" evidence="2">
    <location>
        <begin position="186"/>
        <end position="197"/>
    </location>
</feature>
<organism evidence="3 4">
    <name type="scientific">Aldrovandia affinis</name>
    <dbReference type="NCBI Taxonomy" id="143900"/>
    <lineage>
        <taxon>Eukaryota</taxon>
        <taxon>Metazoa</taxon>
        <taxon>Chordata</taxon>
        <taxon>Craniata</taxon>
        <taxon>Vertebrata</taxon>
        <taxon>Euteleostomi</taxon>
        <taxon>Actinopterygii</taxon>
        <taxon>Neopterygii</taxon>
        <taxon>Teleostei</taxon>
        <taxon>Notacanthiformes</taxon>
        <taxon>Halosauridae</taxon>
        <taxon>Aldrovandia</taxon>
    </lineage>
</organism>
<dbReference type="GO" id="GO:0031616">
    <property type="term" value="C:spindle pole centrosome"/>
    <property type="evidence" value="ECO:0007669"/>
    <property type="project" value="TreeGrafter"/>
</dbReference>
<feature type="compositionally biased region" description="Basic and acidic residues" evidence="2">
    <location>
        <begin position="107"/>
        <end position="144"/>
    </location>
</feature>
<comment type="similarity">
    <text evidence="1">Belongs to the SAPAP family.</text>
</comment>
<comment type="caution">
    <text evidence="3">The sequence shown here is derived from an EMBL/GenBank/DDBJ whole genome shotgun (WGS) entry which is preliminary data.</text>
</comment>
<feature type="compositionally biased region" description="Polar residues" evidence="2">
    <location>
        <begin position="752"/>
        <end position="763"/>
    </location>
</feature>
<dbReference type="PANTHER" id="PTHR12353:SF1">
    <property type="entry name" value="DISKS LARGE-ASSOCIATED PROTEIN 5"/>
    <property type="match status" value="1"/>
</dbReference>
<dbReference type="AlphaFoldDB" id="A0AAD7WRG5"/>
<evidence type="ECO:0000256" key="2">
    <source>
        <dbReference type="SAM" id="MobiDB-lite"/>
    </source>
</evidence>
<feature type="region of interest" description="Disordered" evidence="2">
    <location>
        <begin position="308"/>
        <end position="338"/>
    </location>
</feature>
<reference evidence="3" key="1">
    <citation type="journal article" date="2023" name="Science">
        <title>Genome structures resolve the early diversification of teleost fishes.</title>
        <authorList>
            <person name="Parey E."/>
            <person name="Louis A."/>
            <person name="Montfort J."/>
            <person name="Bouchez O."/>
            <person name="Roques C."/>
            <person name="Iampietro C."/>
            <person name="Lluch J."/>
            <person name="Castinel A."/>
            <person name="Donnadieu C."/>
            <person name="Desvignes T."/>
            <person name="Floi Bucao C."/>
            <person name="Jouanno E."/>
            <person name="Wen M."/>
            <person name="Mejri S."/>
            <person name="Dirks R."/>
            <person name="Jansen H."/>
            <person name="Henkel C."/>
            <person name="Chen W.J."/>
            <person name="Zahm M."/>
            <person name="Cabau C."/>
            <person name="Klopp C."/>
            <person name="Thompson A.W."/>
            <person name="Robinson-Rechavi M."/>
            <person name="Braasch I."/>
            <person name="Lecointre G."/>
            <person name="Bobe J."/>
            <person name="Postlethwait J.H."/>
            <person name="Berthelot C."/>
            <person name="Roest Crollius H."/>
            <person name="Guiguen Y."/>
        </authorList>
    </citation>
    <scope>NUCLEOTIDE SEQUENCE</scope>
    <source>
        <strain evidence="3">NC1722</strain>
    </source>
</reference>
<dbReference type="GO" id="GO:0005737">
    <property type="term" value="C:cytoplasm"/>
    <property type="evidence" value="ECO:0007669"/>
    <property type="project" value="TreeGrafter"/>
</dbReference>
<dbReference type="Pfam" id="PF03359">
    <property type="entry name" value="GKAP"/>
    <property type="match status" value="1"/>
</dbReference>
<feature type="compositionally biased region" description="Pro residues" evidence="2">
    <location>
        <begin position="639"/>
        <end position="650"/>
    </location>
</feature>
<feature type="compositionally biased region" description="Low complexity" evidence="2">
    <location>
        <begin position="540"/>
        <end position="554"/>
    </location>
</feature>
<sequence length="939" mass="101260">MISSTACSPFTKCLGAALRQVGIRFKYRRMETRFSHLYQRDSSVSMLRVKMARRRSVSQKENRDRAVNRLRRLDQVPELEASVLLDESVVKPATGANEGTAPGQKQAKNDHSSAVEERKKMLARYKEAKQQQKDKERRDKEKKGGVFKVGLYKPQSLNILPQISSALSRAKTSAAAPSLRVTRSMKQQPQVQKPQTQREAFSAPKKVEPAVVRALLSRVVTKPQTTSGRGKAAPVEAAVRPSTTRATSRSQAASVTAPRKPAPDTAADVPKTRATNRQLAVPPVNRGKPAQGKGAARTKTRVQKLAEVEEMDTSPADVRPQGEQAMMEEQEAESEEQEMEAQTLPVLPSFAPQGFVFQAPSGLKNFQSVPLTPRTADAFLTPSVPPAAPLSLTGPQEPQHNVLYFRSVLVSETERLSVLCEQWDGRTEDPSIPDDTRDRMRTAVGQARLLVKERFGQFLGLVDDCDLGRGEKLTTCTDLQGFWDMVFFQVEDVIRKFDALKEAESRGWQEEHKPPPRPKKAVKKPAATAGKAGSRAEAGVAARSRLAAVKAAMRAKQEAEAARAPTENESDPERPAEADAAAAQTVVFQGGFFHVESPLRVSGPLRRSSRMSAASPRPGSNFTTPAKRRPSRSSAAHPSPLPPLSLPPRGQPDSAPVCTPLPLPQDRSSPAQPALPTDLETSPSDQSECDSRLGSSAPPAQEEPLAAAADDQSGRTGAHSQAPEAANSQSQTPERQAQAIGQSKLVPEVTEPTESSTDGSSPPRQAVAADTAGQGVSLTLSPFCPLHSHTPAACHTDSPAVSSDAHMAETPDSSYVENVPGLDFERYLRPALSCSPSLQAEAIAVGASSPLARPTSTDVQMDSPGPDPERGAEGDLLAHAAPVLAQTPVQLAALGHTFSPQMEKLGESELLLFTPELRDQVRQSVCERDLMVFTPPCNR</sequence>
<feature type="compositionally biased region" description="Basic and acidic residues" evidence="2">
    <location>
        <begin position="505"/>
        <end position="514"/>
    </location>
</feature>
<name>A0AAD7WRG5_9TELE</name>
<dbReference type="Proteomes" id="UP001221898">
    <property type="component" value="Unassembled WGS sequence"/>
</dbReference>